<organism evidence="7 8">
    <name type="scientific">Maledivibacter halophilus</name>
    <dbReference type="NCBI Taxonomy" id="36842"/>
    <lineage>
        <taxon>Bacteria</taxon>
        <taxon>Bacillati</taxon>
        <taxon>Bacillota</taxon>
        <taxon>Clostridia</taxon>
        <taxon>Peptostreptococcales</taxon>
        <taxon>Caminicellaceae</taxon>
        <taxon>Maledivibacter</taxon>
    </lineage>
</organism>
<sequence length="136" mass="15447">MNKTYELQVKIIKRVLVLLCGLIVIAFFASENPKPHILGYIFGGLIGILNFIHLGKTIEKAVTMNPGRAQGYTSSRYMLRYITTGIVIVVSLRADHLNGFATIIGLLLVKIAVFSTHLFDSKEYYKRIFKRREDNQ</sequence>
<reference evidence="7 8" key="1">
    <citation type="submission" date="2017-02" db="EMBL/GenBank/DDBJ databases">
        <authorList>
            <person name="Peterson S.W."/>
        </authorList>
    </citation>
    <scope>NUCLEOTIDE SEQUENCE [LARGE SCALE GENOMIC DNA]</scope>
    <source>
        <strain evidence="7 8">M1</strain>
    </source>
</reference>
<dbReference type="Pfam" id="PF03899">
    <property type="entry name" value="ATP-synt_I"/>
    <property type="match status" value="1"/>
</dbReference>
<evidence type="ECO:0000256" key="2">
    <source>
        <dbReference type="ARBA" id="ARBA00022475"/>
    </source>
</evidence>
<dbReference type="OrthoDB" id="1711023at2"/>
<name>A0A1T5JY90_9FIRM</name>
<feature type="transmembrane region" description="Helical" evidence="6">
    <location>
        <begin position="12"/>
        <end position="30"/>
    </location>
</feature>
<keyword evidence="4 6" id="KW-1133">Transmembrane helix</keyword>
<evidence type="ECO:0000256" key="1">
    <source>
        <dbReference type="ARBA" id="ARBA00004651"/>
    </source>
</evidence>
<comment type="subcellular location">
    <subcellularLocation>
        <location evidence="1">Cell membrane</location>
        <topology evidence="1">Multi-pass membrane protein</topology>
    </subcellularLocation>
</comment>
<evidence type="ECO:0000256" key="4">
    <source>
        <dbReference type="ARBA" id="ARBA00022989"/>
    </source>
</evidence>
<dbReference type="AlphaFoldDB" id="A0A1T5JY90"/>
<evidence type="ECO:0000256" key="6">
    <source>
        <dbReference type="SAM" id="Phobius"/>
    </source>
</evidence>
<feature type="transmembrane region" description="Helical" evidence="6">
    <location>
        <begin position="100"/>
        <end position="119"/>
    </location>
</feature>
<dbReference type="STRING" id="36842.SAMN02194393_01458"/>
<evidence type="ECO:0000313" key="7">
    <source>
        <dbReference type="EMBL" id="SKC56363.1"/>
    </source>
</evidence>
<feature type="transmembrane region" description="Helical" evidence="6">
    <location>
        <begin position="36"/>
        <end position="56"/>
    </location>
</feature>
<evidence type="ECO:0000256" key="5">
    <source>
        <dbReference type="ARBA" id="ARBA00023136"/>
    </source>
</evidence>
<keyword evidence="8" id="KW-1185">Reference proteome</keyword>
<accession>A0A1T5JY90</accession>
<dbReference type="Proteomes" id="UP000190285">
    <property type="component" value="Unassembled WGS sequence"/>
</dbReference>
<evidence type="ECO:0000313" key="8">
    <source>
        <dbReference type="Proteomes" id="UP000190285"/>
    </source>
</evidence>
<dbReference type="GO" id="GO:0005886">
    <property type="term" value="C:plasma membrane"/>
    <property type="evidence" value="ECO:0007669"/>
    <property type="project" value="UniProtKB-SubCell"/>
</dbReference>
<dbReference type="EMBL" id="FUZT01000003">
    <property type="protein sequence ID" value="SKC56363.1"/>
    <property type="molecule type" value="Genomic_DNA"/>
</dbReference>
<dbReference type="RefSeq" id="WP_079490483.1">
    <property type="nucleotide sequence ID" value="NZ_FUZT01000003.1"/>
</dbReference>
<evidence type="ECO:0000256" key="3">
    <source>
        <dbReference type="ARBA" id="ARBA00022692"/>
    </source>
</evidence>
<proteinExistence type="predicted"/>
<keyword evidence="3 6" id="KW-0812">Transmembrane</keyword>
<protein>
    <submittedName>
        <fullName evidence="7">ATP synthase I chain</fullName>
    </submittedName>
</protein>
<dbReference type="InterPro" id="IPR005598">
    <property type="entry name" value="ATP_synth_I"/>
</dbReference>
<gene>
    <name evidence="7" type="ORF">SAMN02194393_01458</name>
</gene>
<keyword evidence="2" id="KW-1003">Cell membrane</keyword>
<feature type="transmembrane region" description="Helical" evidence="6">
    <location>
        <begin position="77"/>
        <end position="94"/>
    </location>
</feature>
<keyword evidence="5 6" id="KW-0472">Membrane</keyword>